<gene>
    <name evidence="1" type="ORF">JOD17_003534</name>
</gene>
<dbReference type="EMBL" id="JAFBEC010000012">
    <property type="protein sequence ID" value="MBM7634428.1"/>
    <property type="molecule type" value="Genomic_DNA"/>
</dbReference>
<sequence length="89" mass="10538">MKEVRIWGNAMVKDLERHGLMSYMDQVKEKAIEVGAYAEEGEQFFVEVPGREGNRVHLFCYVAWSSEDADEDTGFFIQWIKYMFYRDGR</sequence>
<evidence type="ECO:0000313" key="1">
    <source>
        <dbReference type="EMBL" id="MBM7634428.1"/>
    </source>
</evidence>
<proteinExistence type="predicted"/>
<comment type="caution">
    <text evidence="1">The sequence shown here is derived from an EMBL/GenBank/DDBJ whole genome shotgun (WGS) entry which is preliminary data.</text>
</comment>
<accession>A0ABS2PG64</accession>
<keyword evidence="2" id="KW-1185">Reference proteome</keyword>
<dbReference type="RefSeq" id="WP_204699211.1">
    <property type="nucleotide sequence ID" value="NZ_JAFBEC010000012.1"/>
</dbReference>
<dbReference type="Proteomes" id="UP000741863">
    <property type="component" value="Unassembled WGS sequence"/>
</dbReference>
<protein>
    <submittedName>
        <fullName evidence="1">Uncharacterized protein</fullName>
    </submittedName>
</protein>
<name>A0ABS2PG64_9BACL</name>
<evidence type="ECO:0000313" key="2">
    <source>
        <dbReference type="Proteomes" id="UP000741863"/>
    </source>
</evidence>
<organism evidence="1 2">
    <name type="scientific">Geomicrobium sediminis</name>
    <dbReference type="NCBI Taxonomy" id="1347788"/>
    <lineage>
        <taxon>Bacteria</taxon>
        <taxon>Bacillati</taxon>
        <taxon>Bacillota</taxon>
        <taxon>Bacilli</taxon>
        <taxon>Bacillales</taxon>
        <taxon>Geomicrobium</taxon>
    </lineage>
</organism>
<reference evidence="1 2" key="1">
    <citation type="submission" date="2021-01" db="EMBL/GenBank/DDBJ databases">
        <title>Genomic Encyclopedia of Type Strains, Phase IV (KMG-IV): sequencing the most valuable type-strain genomes for metagenomic binning, comparative biology and taxonomic classification.</title>
        <authorList>
            <person name="Goeker M."/>
        </authorList>
    </citation>
    <scope>NUCLEOTIDE SEQUENCE [LARGE SCALE GENOMIC DNA]</scope>
    <source>
        <strain evidence="1 2">DSM 25540</strain>
    </source>
</reference>